<evidence type="ECO:0000256" key="1">
    <source>
        <dbReference type="ARBA" id="ARBA00009861"/>
    </source>
</evidence>
<dbReference type="Pfam" id="PF02458">
    <property type="entry name" value="Transferase"/>
    <property type="match status" value="1"/>
</dbReference>
<dbReference type="EMBL" id="JBAMMX010000025">
    <property type="protein sequence ID" value="KAK6915785.1"/>
    <property type="molecule type" value="Genomic_DNA"/>
</dbReference>
<dbReference type="InterPro" id="IPR023213">
    <property type="entry name" value="CAT-like_dom_sf"/>
</dbReference>
<dbReference type="AlphaFoldDB" id="A0AAN8UHQ6"/>
<reference evidence="2 3" key="1">
    <citation type="submission" date="2023-12" db="EMBL/GenBank/DDBJ databases">
        <title>A high-quality genome assembly for Dillenia turbinata (Dilleniales).</title>
        <authorList>
            <person name="Chanderbali A."/>
        </authorList>
    </citation>
    <scope>NUCLEOTIDE SEQUENCE [LARGE SCALE GENOMIC DNA]</scope>
    <source>
        <strain evidence="2">LSX21</strain>
        <tissue evidence="2">Leaf</tissue>
    </source>
</reference>
<evidence type="ECO:0000313" key="2">
    <source>
        <dbReference type="EMBL" id="KAK6915785.1"/>
    </source>
</evidence>
<dbReference type="GO" id="GO:0016747">
    <property type="term" value="F:acyltransferase activity, transferring groups other than amino-acyl groups"/>
    <property type="evidence" value="ECO:0007669"/>
    <property type="project" value="TreeGrafter"/>
</dbReference>
<name>A0AAN8UHQ6_9MAGN</name>
<dbReference type="PANTHER" id="PTHR31642">
    <property type="entry name" value="TRICHOTHECENE 3-O-ACETYLTRANSFERASE"/>
    <property type="match status" value="1"/>
</dbReference>
<organism evidence="2 3">
    <name type="scientific">Dillenia turbinata</name>
    <dbReference type="NCBI Taxonomy" id="194707"/>
    <lineage>
        <taxon>Eukaryota</taxon>
        <taxon>Viridiplantae</taxon>
        <taxon>Streptophyta</taxon>
        <taxon>Embryophyta</taxon>
        <taxon>Tracheophyta</taxon>
        <taxon>Spermatophyta</taxon>
        <taxon>Magnoliopsida</taxon>
        <taxon>eudicotyledons</taxon>
        <taxon>Gunneridae</taxon>
        <taxon>Pentapetalae</taxon>
        <taxon>Dilleniales</taxon>
        <taxon>Dilleniaceae</taxon>
        <taxon>Dillenia</taxon>
    </lineage>
</organism>
<keyword evidence="3" id="KW-1185">Reference proteome</keyword>
<dbReference type="Proteomes" id="UP001370490">
    <property type="component" value="Unassembled WGS sequence"/>
</dbReference>
<proteinExistence type="inferred from homology"/>
<gene>
    <name evidence="2" type="ORF">RJ641_020902</name>
</gene>
<dbReference type="InterPro" id="IPR050317">
    <property type="entry name" value="Plant_Fungal_Acyltransferase"/>
</dbReference>
<comment type="similarity">
    <text evidence="1">Belongs to the plant acyltransferase family.</text>
</comment>
<protein>
    <submittedName>
        <fullName evidence="2">Uncharacterized protein</fullName>
    </submittedName>
</protein>
<dbReference type="Gene3D" id="3.30.559.10">
    <property type="entry name" value="Chloramphenicol acetyltransferase-like domain"/>
    <property type="match status" value="2"/>
</dbReference>
<accession>A0AAN8UHQ6</accession>
<sequence>MGTVYLGDGGAPDPTNTLIHDLKVTVHRSSLLFPPEQTERKCMFLSNIDQVLNLNVETLHFFRSHPDFPPEILPDKLEVAYQKLLVPYYFLAGRLKMNAEVGWLEIDCNGAGVGYVVASSEYALDEIGDLVYPNPAFRQLVTSNPNFLGKDDHPLCVIQLTTFKCGGFVMGVSTNHTTLDGISFKHFLHNLAAVVSGKPLFIRPCNHRELLSARSPPRVTFPHPDLLKLILPIGHEQHSATPLGVHTTATAAAIDGNGNKLTSSQISHLKDKAKSANPNVRATGFNVVTALIWRCKALSCIQPNDVNDHIVSDSSTILYAVDIRPRLNPPLPPSYTGSAVLTGYATATKEKMDGGAEWWRLVEMVSEGATRMTDDYARSAIDWGEPRYSCPVVYHRKDIILLFPNIVDNDDDDGAKAKDVDTGVNILVALPPKEMDKFHSLFHSSSSLKS</sequence>
<comment type="caution">
    <text evidence="2">The sequence shown here is derived from an EMBL/GenBank/DDBJ whole genome shotgun (WGS) entry which is preliminary data.</text>
</comment>
<evidence type="ECO:0000313" key="3">
    <source>
        <dbReference type="Proteomes" id="UP001370490"/>
    </source>
</evidence>
<dbReference type="PANTHER" id="PTHR31642:SF189">
    <property type="entry name" value="ACYLTRANSFERASE GLAUCE"/>
    <property type="match status" value="1"/>
</dbReference>